<dbReference type="RefSeq" id="WP_181061613.1">
    <property type="nucleotide sequence ID" value="NZ_JACDTY010000026.1"/>
</dbReference>
<sequence>MRQRPDYIIVGGGSTGCTLAGRLTEDAGTQVALFEQGPADSNPWIHLPATYYKVCKGPLLSRYPYERSPEQTPAEHPTMIQARVLGGGSSVNAMLYVRGVPDDYDGWAASGADGWAYADVLPYFKRAEGNNRFDGGAHNSQGPLGVSDARYIHPLTRVWLQACQQAGLPYNSDFNSGEQSGVGFYQVTTRDGRRSSAAAAYIRPALNRPNLDLRTNCQVRRILFEGRRAVGVEFIERGKRHRLMAEREIILSAGAIATPHLLLLSGVGPARHLSTHGIRVVADLPGVGQNYQDHMEMSLVYSLSGPYSYDKYKKPWWAAKAGLEYLLFRSGPVTSNVAEAGGFWWSSNGTANPDIQLFFLAGAGVEEGVDTVPGGNGCTISVSQTRPKSRGFIELTSGDESQSPRIVPNYLTHPDDIRCLADGARLVQDIVKQTILSRYVEHGHIPPRPLATTEEFETFVRSEAHPGLHPCGTCRIGRDPMAVVDPQLRVHGVERLRIADASVMPDVISGNLNSVVIMIGEKAADLIRDPAANLPAQFDAFARHRDSMGLV</sequence>
<evidence type="ECO:0000259" key="7">
    <source>
        <dbReference type="PROSITE" id="PS00623"/>
    </source>
</evidence>
<dbReference type="Gene3D" id="3.50.50.60">
    <property type="entry name" value="FAD/NAD(P)-binding domain"/>
    <property type="match status" value="1"/>
</dbReference>
<dbReference type="PIRSF" id="PIRSF000137">
    <property type="entry name" value="Alcohol_oxidase"/>
    <property type="match status" value="1"/>
</dbReference>
<dbReference type="PROSITE" id="PS00623">
    <property type="entry name" value="GMC_OXRED_1"/>
    <property type="match status" value="1"/>
</dbReference>
<evidence type="ECO:0000313" key="9">
    <source>
        <dbReference type="EMBL" id="MBA1144680.1"/>
    </source>
</evidence>
<evidence type="ECO:0000256" key="4">
    <source>
        <dbReference type="ARBA" id="ARBA00022827"/>
    </source>
</evidence>
<dbReference type="InterPro" id="IPR007867">
    <property type="entry name" value="GMC_OxRtase_C"/>
</dbReference>
<dbReference type="PANTHER" id="PTHR11552">
    <property type="entry name" value="GLUCOSE-METHANOL-CHOLINE GMC OXIDOREDUCTASE"/>
    <property type="match status" value="1"/>
</dbReference>
<feature type="domain" description="Glucose-methanol-choline oxidoreductase N-terminal" evidence="7">
    <location>
        <begin position="82"/>
        <end position="105"/>
    </location>
</feature>
<dbReference type="GO" id="GO:0016614">
    <property type="term" value="F:oxidoreductase activity, acting on CH-OH group of donors"/>
    <property type="evidence" value="ECO:0007669"/>
    <property type="project" value="InterPro"/>
</dbReference>
<dbReference type="PROSITE" id="PS51257">
    <property type="entry name" value="PROKAR_LIPOPROTEIN"/>
    <property type="match status" value="1"/>
</dbReference>
<evidence type="ECO:0000313" key="10">
    <source>
        <dbReference type="Proteomes" id="UP000558284"/>
    </source>
</evidence>
<dbReference type="InterPro" id="IPR000172">
    <property type="entry name" value="GMC_OxRdtase_N"/>
</dbReference>
<evidence type="ECO:0000256" key="3">
    <source>
        <dbReference type="ARBA" id="ARBA00022630"/>
    </source>
</evidence>
<feature type="domain" description="Glucose-methanol-choline oxidoreductase N-terminal" evidence="8">
    <location>
        <begin position="254"/>
        <end position="268"/>
    </location>
</feature>
<comment type="cofactor">
    <cofactor evidence="1 5">
        <name>FAD</name>
        <dbReference type="ChEBI" id="CHEBI:57692"/>
    </cofactor>
</comment>
<dbReference type="SUPFAM" id="SSF54373">
    <property type="entry name" value="FAD-linked reductases, C-terminal domain"/>
    <property type="match status" value="1"/>
</dbReference>
<reference evidence="9 10" key="1">
    <citation type="submission" date="2020-07" db="EMBL/GenBank/DDBJ databases">
        <title>Definition of the novel symbiovar canariense within Mesorhizobium novociceri, a new species of genus Mesorhizobium nodulating Cicer canariense in the Caldera de Taburiente National Park (La Palma, Canary Islands).</title>
        <authorList>
            <person name="Leon-Barrios M."/>
            <person name="Perez-Yepez J."/>
            <person name="Flores-Felix J.D."/>
            <person name="Ramirez-Baena M.H."/>
            <person name="Pulido-Suarez L."/>
            <person name="Igual J.M."/>
            <person name="Velazquez E."/>
            <person name="Peix A."/>
        </authorList>
    </citation>
    <scope>NUCLEOTIDE SEQUENCE [LARGE SCALE GENOMIC DNA]</scope>
    <source>
        <strain evidence="9 10">CCANP35</strain>
    </source>
</reference>
<proteinExistence type="inferred from homology"/>
<dbReference type="EMBL" id="JACDTY010000026">
    <property type="protein sequence ID" value="MBA1144680.1"/>
    <property type="molecule type" value="Genomic_DNA"/>
</dbReference>
<comment type="similarity">
    <text evidence="2 6">Belongs to the GMC oxidoreductase family.</text>
</comment>
<feature type="binding site" evidence="5">
    <location>
        <position position="84"/>
    </location>
    <ligand>
        <name>FAD</name>
        <dbReference type="ChEBI" id="CHEBI:57692"/>
    </ligand>
</feature>
<organism evidence="9 10">
    <name type="scientific">Mesorhizobium neociceri</name>
    <dbReference type="NCBI Taxonomy" id="1307853"/>
    <lineage>
        <taxon>Bacteria</taxon>
        <taxon>Pseudomonadati</taxon>
        <taxon>Pseudomonadota</taxon>
        <taxon>Alphaproteobacteria</taxon>
        <taxon>Hyphomicrobiales</taxon>
        <taxon>Phyllobacteriaceae</taxon>
        <taxon>Mesorhizobium</taxon>
    </lineage>
</organism>
<gene>
    <name evidence="9" type="ORF">H0241_31235</name>
</gene>
<dbReference type="InterPro" id="IPR012132">
    <property type="entry name" value="GMC_OxRdtase"/>
</dbReference>
<dbReference type="InterPro" id="IPR036188">
    <property type="entry name" value="FAD/NAD-bd_sf"/>
</dbReference>
<evidence type="ECO:0000256" key="1">
    <source>
        <dbReference type="ARBA" id="ARBA00001974"/>
    </source>
</evidence>
<evidence type="ECO:0000256" key="2">
    <source>
        <dbReference type="ARBA" id="ARBA00010790"/>
    </source>
</evidence>
<dbReference type="Proteomes" id="UP000558284">
    <property type="component" value="Unassembled WGS sequence"/>
</dbReference>
<dbReference type="PANTHER" id="PTHR11552:SF147">
    <property type="entry name" value="CHOLINE DEHYDROGENASE, MITOCHONDRIAL"/>
    <property type="match status" value="1"/>
</dbReference>
<dbReference type="PROSITE" id="PS00624">
    <property type="entry name" value="GMC_OXRED_2"/>
    <property type="match status" value="1"/>
</dbReference>
<protein>
    <submittedName>
        <fullName evidence="9">GMC family oxidoreductase N-terminal domain-containing protein</fullName>
    </submittedName>
</protein>
<evidence type="ECO:0000256" key="6">
    <source>
        <dbReference type="RuleBase" id="RU003968"/>
    </source>
</evidence>
<keyword evidence="3 6" id="KW-0285">Flavoprotein</keyword>
<dbReference type="GO" id="GO:0050660">
    <property type="term" value="F:flavin adenine dinucleotide binding"/>
    <property type="evidence" value="ECO:0007669"/>
    <property type="project" value="InterPro"/>
</dbReference>
<dbReference type="Pfam" id="PF05199">
    <property type="entry name" value="GMC_oxred_C"/>
    <property type="match status" value="1"/>
</dbReference>
<feature type="binding site" evidence="5">
    <location>
        <position position="219"/>
    </location>
    <ligand>
        <name>FAD</name>
        <dbReference type="ChEBI" id="CHEBI:57692"/>
    </ligand>
</feature>
<dbReference type="Gene3D" id="3.30.560.10">
    <property type="entry name" value="Glucose Oxidase, domain 3"/>
    <property type="match status" value="1"/>
</dbReference>
<keyword evidence="10" id="KW-1185">Reference proteome</keyword>
<keyword evidence="4 5" id="KW-0274">FAD</keyword>
<evidence type="ECO:0000259" key="8">
    <source>
        <dbReference type="PROSITE" id="PS00624"/>
    </source>
</evidence>
<dbReference type="Pfam" id="PF00732">
    <property type="entry name" value="GMC_oxred_N"/>
    <property type="match status" value="1"/>
</dbReference>
<name>A0A838BGP7_9HYPH</name>
<dbReference type="SUPFAM" id="SSF51905">
    <property type="entry name" value="FAD/NAD(P)-binding domain"/>
    <property type="match status" value="1"/>
</dbReference>
<comment type="caution">
    <text evidence="9">The sequence shown here is derived from an EMBL/GenBank/DDBJ whole genome shotgun (WGS) entry which is preliminary data.</text>
</comment>
<evidence type="ECO:0000256" key="5">
    <source>
        <dbReference type="PIRSR" id="PIRSR000137-2"/>
    </source>
</evidence>
<accession>A0A838BGP7</accession>
<dbReference type="AlphaFoldDB" id="A0A838BGP7"/>